<name>A0A1R0GQ36_9FUNG</name>
<dbReference type="Proteomes" id="UP000187455">
    <property type="component" value="Unassembled WGS sequence"/>
</dbReference>
<keyword evidence="2" id="KW-1185">Reference proteome</keyword>
<feature type="non-terminal residue" evidence="1">
    <location>
        <position position="44"/>
    </location>
</feature>
<proteinExistence type="predicted"/>
<sequence>MNGLDVASDSLSHVGGLDEMALLALGNCKSQRPHDHLVRKEQVR</sequence>
<gene>
    <name evidence="1" type="ORF">AYI68_g6950</name>
</gene>
<protein>
    <submittedName>
        <fullName evidence="1">Uncharacterized protein</fullName>
    </submittedName>
</protein>
<dbReference type="AlphaFoldDB" id="A0A1R0GQ36"/>
<organism evidence="1 2">
    <name type="scientific">Smittium mucronatum</name>
    <dbReference type="NCBI Taxonomy" id="133383"/>
    <lineage>
        <taxon>Eukaryota</taxon>
        <taxon>Fungi</taxon>
        <taxon>Fungi incertae sedis</taxon>
        <taxon>Zoopagomycota</taxon>
        <taxon>Kickxellomycotina</taxon>
        <taxon>Harpellomycetes</taxon>
        <taxon>Harpellales</taxon>
        <taxon>Legeriomycetaceae</taxon>
        <taxon>Smittium</taxon>
    </lineage>
</organism>
<accession>A0A1R0GQ36</accession>
<evidence type="ECO:0000313" key="2">
    <source>
        <dbReference type="Proteomes" id="UP000187455"/>
    </source>
</evidence>
<dbReference type="EMBL" id="LSSL01005166">
    <property type="protein sequence ID" value="OLY78990.1"/>
    <property type="molecule type" value="Genomic_DNA"/>
</dbReference>
<evidence type="ECO:0000313" key="1">
    <source>
        <dbReference type="EMBL" id="OLY78990.1"/>
    </source>
</evidence>
<comment type="caution">
    <text evidence="1">The sequence shown here is derived from an EMBL/GenBank/DDBJ whole genome shotgun (WGS) entry which is preliminary data.</text>
</comment>
<reference evidence="1 2" key="1">
    <citation type="journal article" date="2016" name="Mol. Biol. Evol.">
        <title>Genome-Wide Survey of Gut Fungi (Harpellales) Reveals the First Horizontally Transferred Ubiquitin Gene from a Mosquito Host.</title>
        <authorList>
            <person name="Wang Y."/>
            <person name="White M.M."/>
            <person name="Kvist S."/>
            <person name="Moncalvo J.M."/>
        </authorList>
    </citation>
    <scope>NUCLEOTIDE SEQUENCE [LARGE SCALE GENOMIC DNA]</scope>
    <source>
        <strain evidence="1 2">ALG-7-W6</strain>
    </source>
</reference>